<evidence type="ECO:0000313" key="4">
    <source>
        <dbReference type="EMBL" id="AFL83659.1"/>
    </source>
</evidence>
<dbReference type="eggNOG" id="COG2755">
    <property type="taxonomic scope" value="Bacteria"/>
</dbReference>
<dbReference type="Pfam" id="PF14607">
    <property type="entry name" value="GxDLY"/>
    <property type="match status" value="1"/>
</dbReference>
<feature type="domain" description="SGNH hydrolase-type esterase N-terminal" evidence="3">
    <location>
        <begin position="65"/>
        <end position="205"/>
    </location>
</feature>
<dbReference type="InterPro" id="IPR051532">
    <property type="entry name" value="Ester_Hydrolysis_Enzymes"/>
</dbReference>
<protein>
    <recommendedName>
        <fullName evidence="6">Lysophospholipase L1-like esterase</fullName>
    </recommendedName>
</protein>
<evidence type="ECO:0000259" key="3">
    <source>
        <dbReference type="Pfam" id="PF14607"/>
    </source>
</evidence>
<dbReference type="RefSeq" id="WP_014771666.1">
    <property type="nucleotide sequence ID" value="NC_018010.1"/>
</dbReference>
<keyword evidence="5" id="KW-1185">Reference proteome</keyword>
<dbReference type="InterPro" id="IPR013830">
    <property type="entry name" value="SGNH_hydro"/>
</dbReference>
<dbReference type="PANTHER" id="PTHR30383:SF29">
    <property type="entry name" value="SGNH HYDROLASE-TYPE ESTERASE DOMAIN-CONTAINING PROTEIN"/>
    <property type="match status" value="1"/>
</dbReference>
<dbReference type="Pfam" id="PF14606">
    <property type="entry name" value="Lipase_GDSL_3"/>
    <property type="match status" value="1"/>
</dbReference>
<dbReference type="EMBL" id="CP003281">
    <property type="protein sequence ID" value="AFL83659.1"/>
    <property type="molecule type" value="Genomic_DNA"/>
</dbReference>
<gene>
    <name evidence="4" type="ordered locus">Belba_1018</name>
</gene>
<reference evidence="5" key="1">
    <citation type="submission" date="2012-06" db="EMBL/GenBank/DDBJ databases">
        <title>The complete genome of Belliella baltica DSM 15883.</title>
        <authorList>
            <person name="Lucas S."/>
            <person name="Copeland A."/>
            <person name="Lapidus A."/>
            <person name="Goodwin L."/>
            <person name="Pitluck S."/>
            <person name="Peters L."/>
            <person name="Mikhailova N."/>
            <person name="Davenport K."/>
            <person name="Kyrpides N."/>
            <person name="Mavromatis K."/>
            <person name="Pagani I."/>
            <person name="Ivanova N."/>
            <person name="Ovchinnikova G."/>
            <person name="Zeytun A."/>
            <person name="Detter J.C."/>
            <person name="Han C."/>
            <person name="Land M."/>
            <person name="Hauser L."/>
            <person name="Markowitz V."/>
            <person name="Cheng J.-F."/>
            <person name="Hugenholtz P."/>
            <person name="Woyke T."/>
            <person name="Wu D."/>
            <person name="Tindall B."/>
            <person name="Pomrenke H."/>
            <person name="Brambilla E."/>
            <person name="Klenk H.-P."/>
            <person name="Eisen J.A."/>
        </authorList>
    </citation>
    <scope>NUCLEOTIDE SEQUENCE [LARGE SCALE GENOMIC DNA]</scope>
    <source>
        <strain evidence="5">DSM 15883 / CIP 108006 / LMG 21964 / BA134</strain>
    </source>
</reference>
<dbReference type="Proteomes" id="UP000006050">
    <property type="component" value="Chromosome"/>
</dbReference>
<proteinExistence type="predicted"/>
<organism evidence="4 5">
    <name type="scientific">Belliella baltica (strain DSM 15883 / CIP 108006 / LMG 21964 / BA134)</name>
    <dbReference type="NCBI Taxonomy" id="866536"/>
    <lineage>
        <taxon>Bacteria</taxon>
        <taxon>Pseudomonadati</taxon>
        <taxon>Bacteroidota</taxon>
        <taxon>Cytophagia</taxon>
        <taxon>Cytophagales</taxon>
        <taxon>Cyclobacteriaceae</taxon>
        <taxon>Belliella</taxon>
    </lineage>
</organism>
<dbReference type="InterPro" id="IPR036514">
    <property type="entry name" value="SGNH_hydro_sf"/>
</dbReference>
<dbReference type="HOGENOM" id="CLU_064662_0_0_10"/>
<evidence type="ECO:0000313" key="5">
    <source>
        <dbReference type="Proteomes" id="UP000006050"/>
    </source>
</evidence>
<evidence type="ECO:0000256" key="1">
    <source>
        <dbReference type="SAM" id="Phobius"/>
    </source>
</evidence>
<dbReference type="GO" id="GO:0016788">
    <property type="term" value="F:hydrolase activity, acting on ester bonds"/>
    <property type="evidence" value="ECO:0007669"/>
    <property type="project" value="UniProtKB-ARBA"/>
</dbReference>
<sequence length="403" mass="45574">MNELKQGRRILTKISLAINIVFICGTIFIAYKFYPKIKSNFFPNKQEITAIQEAKLKDTDTIPTVFYDASEFEIIGQLPNTKTYIRLPDNAEKIVREPVWKLSKNSAGISVRFSSNSSKIKIRWTLNSNSNATNQTPIASKGFDLYAYVESKWQFVGVAQPKGTIQNEATVIVGMEAKNREYLLNLPLYNGISSLEIGIDKGTSIDKPTQKIIDTSSPIVFYGTSITQGASASRPGLTYAALLERHFNKEVINLGFSGNGRFEKEIGKYFMTSKPSVIVLDCTPNSPADTIRKNLPELLDYILSLNDTIPIILVESIMRDFAFFKKDDKTVFGTISFINEQNKALKDVYEKKSKTNKNIIYVSNHNLVGQDHEATIDGTHFNDLGHYRAYERLRQEIEKYLLK</sequence>
<dbReference type="Gene3D" id="2.60.120.260">
    <property type="entry name" value="Galactose-binding domain-like"/>
    <property type="match status" value="1"/>
</dbReference>
<dbReference type="KEGG" id="bbd:Belba_1018"/>
<feature type="transmembrane region" description="Helical" evidence="1">
    <location>
        <begin position="12"/>
        <end position="34"/>
    </location>
</feature>
<dbReference type="SUPFAM" id="SSF52266">
    <property type="entry name" value="SGNH hydrolase"/>
    <property type="match status" value="1"/>
</dbReference>
<accession>I3Z341</accession>
<feature type="domain" description="SGNH hydrolase-type esterase" evidence="2">
    <location>
        <begin position="218"/>
        <end position="395"/>
    </location>
</feature>
<name>I3Z341_BELBD</name>
<keyword evidence="1" id="KW-0472">Membrane</keyword>
<keyword evidence="1" id="KW-1133">Transmembrane helix</keyword>
<dbReference type="Gene3D" id="3.40.50.1110">
    <property type="entry name" value="SGNH hydrolase"/>
    <property type="match status" value="1"/>
</dbReference>
<dbReference type="AlphaFoldDB" id="I3Z341"/>
<keyword evidence="1" id="KW-0812">Transmembrane</keyword>
<evidence type="ECO:0008006" key="6">
    <source>
        <dbReference type="Google" id="ProtNLM"/>
    </source>
</evidence>
<dbReference type="STRING" id="866536.Belba_1018"/>
<evidence type="ECO:0000259" key="2">
    <source>
        <dbReference type="Pfam" id="PF14606"/>
    </source>
</evidence>
<dbReference type="PATRIC" id="fig|866536.3.peg.1050"/>
<dbReference type="PANTHER" id="PTHR30383">
    <property type="entry name" value="THIOESTERASE 1/PROTEASE 1/LYSOPHOSPHOLIPASE L1"/>
    <property type="match status" value="1"/>
</dbReference>
<dbReference type="InterPro" id="IPR032740">
    <property type="entry name" value="GxDLY"/>
</dbReference>